<dbReference type="InterPro" id="IPR006408">
    <property type="entry name" value="P-type_ATPase_IIB"/>
</dbReference>
<dbReference type="NCBIfam" id="TIGR01494">
    <property type="entry name" value="ATPase_P-type"/>
    <property type="match status" value="3"/>
</dbReference>
<dbReference type="Pfam" id="PF00690">
    <property type="entry name" value="Cation_ATPase_N"/>
    <property type="match status" value="1"/>
</dbReference>
<dbReference type="PANTHER" id="PTHR24093">
    <property type="entry name" value="CATION TRANSPORTING ATPASE"/>
    <property type="match status" value="1"/>
</dbReference>
<evidence type="ECO:0000256" key="11">
    <source>
        <dbReference type="ARBA" id="ARBA00022967"/>
    </source>
</evidence>
<feature type="domain" description="Cation-transporting P-type ATPase N-terminal" evidence="18">
    <location>
        <begin position="72"/>
        <end position="148"/>
    </location>
</feature>
<evidence type="ECO:0000256" key="13">
    <source>
        <dbReference type="ARBA" id="ARBA00023008"/>
    </source>
</evidence>
<keyword evidence="2 16" id="KW-0813">Transport</keyword>
<dbReference type="GO" id="GO:0051480">
    <property type="term" value="P:regulation of cytosolic calcium ion concentration"/>
    <property type="evidence" value="ECO:0007669"/>
    <property type="project" value="TreeGrafter"/>
</dbReference>
<dbReference type="PRINTS" id="PR00119">
    <property type="entry name" value="CATATPASE"/>
</dbReference>
<evidence type="ECO:0000259" key="18">
    <source>
        <dbReference type="SMART" id="SM00831"/>
    </source>
</evidence>
<dbReference type="SUPFAM" id="SSF56784">
    <property type="entry name" value="HAD-like"/>
    <property type="match status" value="1"/>
</dbReference>
<dbReference type="InterPro" id="IPR004014">
    <property type="entry name" value="ATPase_P-typ_cation-transptr_N"/>
</dbReference>
<dbReference type="SUPFAM" id="SSF81660">
    <property type="entry name" value="Metal cation-transporting ATPase, ATP-binding domain N"/>
    <property type="match status" value="1"/>
</dbReference>
<dbReference type="EC" id="7.2.2.10" evidence="16"/>
<dbReference type="Gene3D" id="2.70.150.10">
    <property type="entry name" value="Calcium-transporting ATPase, cytoplasmic transduction domain A"/>
    <property type="match status" value="1"/>
</dbReference>
<sequence length="1286" mass="140814">MKKAPNVTQEGISSVAVDSPFRHAAPDTVGGAVGALSNNHTAKDGAKEFGVSLSHLRGLMEARGAEAIVRLSNEHDGVEGLCNKLKTDPVRGLPNSAAELDKRRKIFGANTIPPAKSKSFIRLVFDACRDPTLIILLISGFVNLALSFYEPEQEVDSGDEDNSPLASASNLTATIASVLVSNLTDSLNSTLTTTAAHATEGHGTAWIEGVAILLCVIVVVLVTAINDYSKERQFRSLQEKIETGQKFSVIRDGEAIDVPVADLVVGDVARVKYGDLLPADGFLLQSNDLKIDESSLTGESDHIKKSVESDPVLLSGTYAMEGSGKFVISAVGVNSQTGIIMTLLGAGKSGVDGDDDSSSSSSSSSSTSTSSSSQSSFGSHSSSKSSKSSDDDDGLSAKSVLQSKLSKLALQIIYCGTTVATIALIVLVTRFCIGNYVMDKNPFKLTDIQMFVKFFIIAVTILVISIPEGLPLAIALALTYSVKKMMFDNNLVRHLDACETMGNATSICSDKTGTLTTNRMTCVQSYINGHHYIGEQSQPSARSLPGNTGELLMQAISINSQYNSMIVEPTKQGEQPQQLGNKTECGLLGFVQKLGGDYADYRRKHPEETLFKVYTFNSSRKCMMTVINLEENGQNIGYRVMCKGASEIVCGRCSHLIGSDGKPHPFTPERLKEITATVIHEMADSGLRTICIAYKDYVKESARKANDTTEIQFKEDSEIDWDDEELMSRNFTAIAICGIQDPVRPEVPEAIERCKRAGITVRMVTGDNINTARAIAMSCRILEPGEDFLALEGKEFNERIRDANGKVSQAKLDEIWPRLRVLARAQPADKYTLVKGIIGSKATPQREIVAVTGDGTNDGPALKKADVGFAMGIAGTDVAKEASDIILTDDNFTSIVKAVMWGRNVYDSISKFLQFQLTVNVVAVITAFIGAVSVSDSPLKAVHMLWINLIMDTLASLALATEAPTDELLNRKPYGRKKSLISRTMVKNILCHAIYQLAIIFTLFYYGDKIFGIKSGLYAPLFAPPSQHFTIVFNAFVMMTLFNEFNSRKVHGERNVFKGLAKNHVFCVIWVSTFVAQILIVQFGGAWFSTHPLTPVQFFVCLALGISTLLWGQIVATIPSKKLPKGWKVGRGEVAPSKIHINGDYNVNPRSRALTVRRTGKSLWVRGMFLLGTHLRVLRAFQVKDKNFGKTAPKMTAEAAERWRSSYRKYRHQKHQEKKAAAERAESVERVKLPPEIKEKRKTFKQIKQVARGKSVDKEERRSKKKRKDEQEQKHEAINMDDIELS</sequence>
<evidence type="ECO:0000256" key="17">
    <source>
        <dbReference type="SAM" id="MobiDB-lite"/>
    </source>
</evidence>
<keyword evidence="4 16" id="KW-0812">Transmembrane</keyword>
<keyword evidence="3 16" id="KW-0109">Calcium transport</keyword>
<evidence type="ECO:0000256" key="16">
    <source>
        <dbReference type="RuleBase" id="RU361146"/>
    </source>
</evidence>
<dbReference type="STRING" id="2018661.A0A2A2LD31"/>
<dbReference type="FunFam" id="2.70.150.10:FF:000001">
    <property type="entry name" value="Calcium-transporting ATPase"/>
    <property type="match status" value="1"/>
</dbReference>
<keyword evidence="5" id="KW-0479">Metal-binding</keyword>
<feature type="transmembrane region" description="Helical" evidence="16">
    <location>
        <begin position="944"/>
        <end position="964"/>
    </location>
</feature>
<feature type="compositionally biased region" description="Basic and acidic residues" evidence="17">
    <location>
        <begin position="1254"/>
        <end position="1278"/>
    </location>
</feature>
<dbReference type="SUPFAM" id="SSF81665">
    <property type="entry name" value="Calcium ATPase, transmembrane domain M"/>
    <property type="match status" value="1"/>
</dbReference>
<evidence type="ECO:0000256" key="14">
    <source>
        <dbReference type="ARBA" id="ARBA00023065"/>
    </source>
</evidence>
<dbReference type="InterPro" id="IPR001757">
    <property type="entry name" value="P_typ_ATPase"/>
</dbReference>
<dbReference type="InterPro" id="IPR044492">
    <property type="entry name" value="P_typ_ATPase_HD_dom"/>
</dbReference>
<dbReference type="PANTHER" id="PTHR24093:SF253">
    <property type="entry name" value="PLASMA MEMBRANE CALCIUM-TRANSPORTING ATPASE MCA-1"/>
    <property type="match status" value="1"/>
</dbReference>
<evidence type="ECO:0000256" key="1">
    <source>
        <dbReference type="ARBA" id="ARBA00004127"/>
    </source>
</evidence>
<organism evidence="19 20">
    <name type="scientific">Diploscapter pachys</name>
    <dbReference type="NCBI Taxonomy" id="2018661"/>
    <lineage>
        <taxon>Eukaryota</taxon>
        <taxon>Metazoa</taxon>
        <taxon>Ecdysozoa</taxon>
        <taxon>Nematoda</taxon>
        <taxon>Chromadorea</taxon>
        <taxon>Rhabditida</taxon>
        <taxon>Rhabditina</taxon>
        <taxon>Rhabditomorpha</taxon>
        <taxon>Rhabditoidea</taxon>
        <taxon>Rhabditidae</taxon>
        <taxon>Diploscapter</taxon>
    </lineage>
</organism>
<comment type="caution">
    <text evidence="19">The sequence shown here is derived from an EMBL/GenBank/DDBJ whole genome shotgun (WGS) entry which is preliminary data.</text>
</comment>
<dbReference type="GO" id="GO:0005886">
    <property type="term" value="C:plasma membrane"/>
    <property type="evidence" value="ECO:0007669"/>
    <property type="project" value="TreeGrafter"/>
</dbReference>
<dbReference type="SFLD" id="SFLDF00027">
    <property type="entry name" value="p-type_atpase"/>
    <property type="match status" value="1"/>
</dbReference>
<feature type="transmembrane region" description="Helical" evidence="16">
    <location>
        <begin position="132"/>
        <end position="149"/>
    </location>
</feature>
<dbReference type="FunFam" id="1.20.1110.10:FF:000033">
    <property type="entry name" value="Calcium-transporting ATPase"/>
    <property type="match status" value="1"/>
</dbReference>
<dbReference type="Proteomes" id="UP000218231">
    <property type="component" value="Unassembled WGS sequence"/>
</dbReference>
<accession>A0A2A2LD31</accession>
<keyword evidence="12 16" id="KW-1133">Transmembrane helix</keyword>
<dbReference type="GO" id="GO:0016887">
    <property type="term" value="F:ATP hydrolysis activity"/>
    <property type="evidence" value="ECO:0007669"/>
    <property type="project" value="InterPro"/>
</dbReference>
<dbReference type="InterPro" id="IPR023299">
    <property type="entry name" value="ATPase_P-typ_cyto_dom_N"/>
</dbReference>
<dbReference type="Gene3D" id="3.40.50.1000">
    <property type="entry name" value="HAD superfamily/HAD-like"/>
    <property type="match status" value="1"/>
</dbReference>
<feature type="compositionally biased region" description="Basic and acidic residues" evidence="17">
    <location>
        <begin position="1218"/>
        <end position="1239"/>
    </location>
</feature>
<dbReference type="OrthoDB" id="116380at2759"/>
<keyword evidence="15 16" id="KW-0472">Membrane</keyword>
<dbReference type="EMBL" id="LIAE01006891">
    <property type="protein sequence ID" value="PAV84070.1"/>
    <property type="molecule type" value="Genomic_DNA"/>
</dbReference>
<evidence type="ECO:0000313" key="19">
    <source>
        <dbReference type="EMBL" id="PAV84070.1"/>
    </source>
</evidence>
<name>A0A2A2LD31_9BILA</name>
<feature type="transmembrane region" description="Helical" evidence="16">
    <location>
        <begin position="205"/>
        <end position="225"/>
    </location>
</feature>
<evidence type="ECO:0000256" key="12">
    <source>
        <dbReference type="ARBA" id="ARBA00022989"/>
    </source>
</evidence>
<dbReference type="SFLD" id="SFLDS00003">
    <property type="entry name" value="Haloacid_Dehalogenase"/>
    <property type="match status" value="1"/>
</dbReference>
<dbReference type="PROSITE" id="PS00154">
    <property type="entry name" value="ATPASE_E1_E2"/>
    <property type="match status" value="1"/>
</dbReference>
<dbReference type="Pfam" id="PF00122">
    <property type="entry name" value="E1-E2_ATPase"/>
    <property type="match status" value="1"/>
</dbReference>
<feature type="transmembrane region" description="Helical" evidence="16">
    <location>
        <begin position="912"/>
        <end position="932"/>
    </location>
</feature>
<keyword evidence="6 16" id="KW-0547">Nucleotide-binding</keyword>
<dbReference type="CDD" id="cd02081">
    <property type="entry name" value="P-type_ATPase_Ca_PMCA-like"/>
    <property type="match status" value="1"/>
</dbReference>
<comment type="subcellular location">
    <subcellularLocation>
        <location evidence="1">Endomembrane system</location>
        <topology evidence="1">Multi-pass membrane protein</topology>
    </subcellularLocation>
    <subcellularLocation>
        <location evidence="16">Membrane</location>
        <topology evidence="16">Multi-pass membrane protein</topology>
    </subcellularLocation>
</comment>
<feature type="transmembrane region" description="Helical" evidence="16">
    <location>
        <begin position="408"/>
        <end position="431"/>
    </location>
</feature>
<reference evidence="19 20" key="1">
    <citation type="journal article" date="2017" name="Curr. Biol.">
        <title>Genome architecture and evolution of a unichromosomal asexual nematode.</title>
        <authorList>
            <person name="Fradin H."/>
            <person name="Zegar C."/>
            <person name="Gutwein M."/>
            <person name="Lucas J."/>
            <person name="Kovtun M."/>
            <person name="Corcoran D."/>
            <person name="Baugh L.R."/>
            <person name="Kiontke K."/>
            <person name="Gunsalus K."/>
            <person name="Fitch D.H."/>
            <person name="Piano F."/>
        </authorList>
    </citation>
    <scope>NUCLEOTIDE SEQUENCE [LARGE SCALE GENOMIC DNA]</scope>
    <source>
        <strain evidence="19">PF1309</strain>
    </source>
</reference>
<dbReference type="InterPro" id="IPR023298">
    <property type="entry name" value="ATPase_P-typ_TM_dom_sf"/>
</dbReference>
<dbReference type="GO" id="GO:0012505">
    <property type="term" value="C:endomembrane system"/>
    <property type="evidence" value="ECO:0007669"/>
    <property type="project" value="UniProtKB-SubCell"/>
</dbReference>
<evidence type="ECO:0000256" key="9">
    <source>
        <dbReference type="ARBA" id="ARBA00022840"/>
    </source>
</evidence>
<dbReference type="InterPro" id="IPR059000">
    <property type="entry name" value="ATPase_P-type_domA"/>
</dbReference>
<evidence type="ECO:0000256" key="7">
    <source>
        <dbReference type="ARBA" id="ARBA00022796"/>
    </source>
</evidence>
<dbReference type="GO" id="GO:0005524">
    <property type="term" value="F:ATP binding"/>
    <property type="evidence" value="ECO:0007669"/>
    <property type="project" value="UniProtKB-KW"/>
</dbReference>
<dbReference type="GO" id="GO:0006825">
    <property type="term" value="P:copper ion transport"/>
    <property type="evidence" value="ECO:0007669"/>
    <property type="project" value="UniProtKB-KW"/>
</dbReference>
<dbReference type="FunFam" id="3.40.50.1000:FF:000144">
    <property type="entry name" value="copper-transporting ATPase 1 isoform X2"/>
    <property type="match status" value="1"/>
</dbReference>
<dbReference type="SMART" id="SM00831">
    <property type="entry name" value="Cation_ATPase_N"/>
    <property type="match status" value="1"/>
</dbReference>
<evidence type="ECO:0000313" key="20">
    <source>
        <dbReference type="Proteomes" id="UP000218231"/>
    </source>
</evidence>
<dbReference type="Pfam" id="PF08282">
    <property type="entry name" value="Hydrolase_3"/>
    <property type="match status" value="1"/>
</dbReference>
<evidence type="ECO:0000256" key="2">
    <source>
        <dbReference type="ARBA" id="ARBA00022448"/>
    </source>
</evidence>
<evidence type="ECO:0000256" key="6">
    <source>
        <dbReference type="ARBA" id="ARBA00022741"/>
    </source>
</evidence>
<dbReference type="InterPro" id="IPR018303">
    <property type="entry name" value="ATPase_P-typ_P_site"/>
</dbReference>
<dbReference type="InterPro" id="IPR006068">
    <property type="entry name" value="ATPase_P-typ_cation-transptr_C"/>
</dbReference>
<dbReference type="SUPFAM" id="SSF81653">
    <property type="entry name" value="Calcium ATPase, transduction domain A"/>
    <property type="match status" value="1"/>
</dbReference>
<comment type="function">
    <text evidence="16">Catalyzes the hydrolysis of ATP coupled with the transport of calcium.</text>
</comment>
<protein>
    <recommendedName>
        <fullName evidence="16">Calcium-transporting ATPase</fullName>
        <ecNumber evidence="16">7.2.2.10</ecNumber>
    </recommendedName>
</protein>
<dbReference type="SFLD" id="SFLDG00002">
    <property type="entry name" value="C1.7:_P-type_atpase_like"/>
    <property type="match status" value="1"/>
</dbReference>
<dbReference type="GO" id="GO:0005388">
    <property type="term" value="F:P-type calcium transporter activity"/>
    <property type="evidence" value="ECO:0007669"/>
    <property type="project" value="UniProtKB-EC"/>
</dbReference>
<gene>
    <name evidence="19" type="ORF">WR25_06159</name>
</gene>
<evidence type="ECO:0000256" key="15">
    <source>
        <dbReference type="ARBA" id="ARBA00023136"/>
    </source>
</evidence>
<feature type="transmembrane region" description="Helical" evidence="16">
    <location>
        <begin position="1096"/>
        <end position="1118"/>
    </location>
</feature>
<keyword evidence="10" id="KW-0460">Magnesium</keyword>
<dbReference type="FunFam" id="3.40.1110.10:FF:000060">
    <property type="entry name" value="Calcium-transporting ATPase"/>
    <property type="match status" value="1"/>
</dbReference>
<dbReference type="InterPro" id="IPR036412">
    <property type="entry name" value="HAD-like_sf"/>
</dbReference>
<keyword evidence="7" id="KW-0187">Copper transport</keyword>
<proteinExistence type="inferred from homology"/>
<dbReference type="NCBIfam" id="TIGR01517">
    <property type="entry name" value="ATPase-IIB_Ca"/>
    <property type="match status" value="1"/>
</dbReference>
<dbReference type="GO" id="GO:0046872">
    <property type="term" value="F:metal ion binding"/>
    <property type="evidence" value="ECO:0007669"/>
    <property type="project" value="UniProtKB-KW"/>
</dbReference>
<feature type="transmembrane region" description="Helical" evidence="16">
    <location>
        <begin position="985"/>
        <end position="1006"/>
    </location>
</feature>
<keyword evidence="13" id="KW-0186">Copper</keyword>
<feature type="compositionally biased region" description="Low complexity" evidence="17">
    <location>
        <begin position="358"/>
        <end position="386"/>
    </location>
</feature>
<evidence type="ECO:0000256" key="3">
    <source>
        <dbReference type="ARBA" id="ARBA00022568"/>
    </source>
</evidence>
<dbReference type="Pfam" id="PF00689">
    <property type="entry name" value="Cation_ATPase_C"/>
    <property type="match status" value="1"/>
</dbReference>
<dbReference type="InterPro" id="IPR023214">
    <property type="entry name" value="HAD_sf"/>
</dbReference>
<feature type="transmembrane region" description="Helical" evidence="16">
    <location>
        <begin position="1065"/>
        <end position="1090"/>
    </location>
</feature>
<keyword evidence="9 16" id="KW-0067">ATP-binding</keyword>
<keyword evidence="8 16" id="KW-0106">Calcium</keyword>
<feature type="region of interest" description="Disordered" evidence="17">
    <location>
        <begin position="1213"/>
        <end position="1286"/>
    </location>
</feature>
<dbReference type="InterPro" id="IPR008250">
    <property type="entry name" value="ATPase_P-typ_transduc_dom_A_sf"/>
</dbReference>
<feature type="transmembrane region" description="Helical" evidence="16">
    <location>
        <begin position="1026"/>
        <end position="1045"/>
    </location>
</feature>
<dbReference type="Pfam" id="PF13246">
    <property type="entry name" value="Cation_ATPase"/>
    <property type="match status" value="1"/>
</dbReference>
<evidence type="ECO:0000256" key="4">
    <source>
        <dbReference type="ARBA" id="ARBA00022692"/>
    </source>
</evidence>
<evidence type="ECO:0000256" key="5">
    <source>
        <dbReference type="ARBA" id="ARBA00022723"/>
    </source>
</evidence>
<feature type="region of interest" description="Disordered" evidence="17">
    <location>
        <begin position="351"/>
        <end position="393"/>
    </location>
</feature>
<evidence type="ECO:0000256" key="10">
    <source>
        <dbReference type="ARBA" id="ARBA00022842"/>
    </source>
</evidence>
<dbReference type="Gene3D" id="1.20.1110.10">
    <property type="entry name" value="Calcium-transporting ATPase, transmembrane domain"/>
    <property type="match status" value="1"/>
</dbReference>
<dbReference type="FunFam" id="1.20.1110.10:FF:000001">
    <property type="entry name" value="Calcium-transporting ATPase"/>
    <property type="match status" value="1"/>
</dbReference>
<keyword evidence="11" id="KW-1278">Translocase</keyword>
<keyword evidence="20" id="KW-1185">Reference proteome</keyword>
<feature type="transmembrane region" description="Helical" evidence="16">
    <location>
        <begin position="451"/>
        <end position="478"/>
    </location>
</feature>
<evidence type="ECO:0000256" key="8">
    <source>
        <dbReference type="ARBA" id="ARBA00022837"/>
    </source>
</evidence>
<dbReference type="Gene3D" id="3.40.1110.10">
    <property type="entry name" value="Calcium-transporting ATPase, cytoplasmic domain N"/>
    <property type="match status" value="1"/>
</dbReference>
<comment type="catalytic activity">
    <reaction evidence="16">
        <text>Ca(2+)(in) + ATP + H2O = Ca(2+)(out) + ADP + phosphate + H(+)</text>
        <dbReference type="Rhea" id="RHEA:18105"/>
        <dbReference type="ChEBI" id="CHEBI:15377"/>
        <dbReference type="ChEBI" id="CHEBI:15378"/>
        <dbReference type="ChEBI" id="CHEBI:29108"/>
        <dbReference type="ChEBI" id="CHEBI:30616"/>
        <dbReference type="ChEBI" id="CHEBI:43474"/>
        <dbReference type="ChEBI" id="CHEBI:456216"/>
        <dbReference type="EC" id="7.2.2.10"/>
    </reaction>
</comment>
<comment type="similarity">
    <text evidence="16">Belongs to the cation transport ATPase (P-type) (TC 3.A.3) family.</text>
</comment>
<keyword evidence="14 16" id="KW-0406">Ion transport</keyword>